<feature type="compositionally biased region" description="Acidic residues" evidence="12">
    <location>
        <begin position="34"/>
        <end position="50"/>
    </location>
</feature>
<dbReference type="Pfam" id="PF01025">
    <property type="entry name" value="GrpE"/>
    <property type="match status" value="1"/>
</dbReference>
<feature type="compositionally biased region" description="Basic and acidic residues" evidence="12">
    <location>
        <begin position="1"/>
        <end position="28"/>
    </location>
</feature>
<dbReference type="InterPro" id="IPR013805">
    <property type="entry name" value="GrpE_CC"/>
</dbReference>
<evidence type="ECO:0000256" key="12">
    <source>
        <dbReference type="SAM" id="MobiDB-lite"/>
    </source>
</evidence>
<proteinExistence type="inferred from homology"/>
<evidence type="ECO:0000256" key="4">
    <source>
        <dbReference type="ARBA" id="ARBA00022490"/>
    </source>
</evidence>
<evidence type="ECO:0000256" key="6">
    <source>
        <dbReference type="ARBA" id="ARBA00023186"/>
    </source>
</evidence>
<feature type="region of interest" description="Disordered" evidence="12">
    <location>
        <begin position="1"/>
        <end position="128"/>
    </location>
</feature>
<keyword evidence="5 10" id="KW-0346">Stress response</keyword>
<sequence>MKEKENSYKSTGREHDRQSSESSGKDTVKGGNEQEADLEDDFFETVDDESENHCEDNNKNSDDTDTAQSEGFSSTGENADKSEDSAGDCCAGEAENSKKEAEKDTSDKEKSKSKEKGDERDKKISELEDRVRRNMAEFDNFRKRSEKEKSAMFDIGAKNIAEKILPTIDNFERALKNVPEDKECEAFAEGMDMIYRQLLKDLEDSGVKEIEALGKKFNPDFHNAVMHIEDEEVEENTVVEVFQKGYMYKDSVLRFCMVKVAN</sequence>
<comment type="subunit">
    <text evidence="3 10">Homodimer.</text>
</comment>
<dbReference type="InterPro" id="IPR009012">
    <property type="entry name" value="GrpE_head"/>
</dbReference>
<dbReference type="EMBL" id="ACZL01000015">
    <property type="protein sequence ID" value="EHI55947.1"/>
    <property type="molecule type" value="Genomic_DNA"/>
</dbReference>
<evidence type="ECO:0000256" key="1">
    <source>
        <dbReference type="ARBA" id="ARBA00004496"/>
    </source>
</evidence>
<evidence type="ECO:0000256" key="9">
    <source>
        <dbReference type="ARBA" id="ARBA00076414"/>
    </source>
</evidence>
<evidence type="ECO:0000313" key="13">
    <source>
        <dbReference type="EMBL" id="EHI55947.1"/>
    </source>
</evidence>
<dbReference type="HAMAP" id="MF_01151">
    <property type="entry name" value="GrpE"/>
    <property type="match status" value="1"/>
</dbReference>
<feature type="compositionally biased region" description="Basic and acidic residues" evidence="12">
    <location>
        <begin position="51"/>
        <end position="62"/>
    </location>
</feature>
<dbReference type="GO" id="GO:0000774">
    <property type="term" value="F:adenyl-nucleotide exchange factor activity"/>
    <property type="evidence" value="ECO:0007669"/>
    <property type="project" value="InterPro"/>
</dbReference>
<reference evidence="13 14" key="1">
    <citation type="submission" date="2011-08" db="EMBL/GenBank/DDBJ databases">
        <title>The Genome Sequence of Johnsonella ignava ATCC 51276.</title>
        <authorList>
            <consortium name="The Broad Institute Genome Sequencing Platform"/>
            <person name="Earl A."/>
            <person name="Ward D."/>
            <person name="Feldgarden M."/>
            <person name="Gevers D."/>
            <person name="Izard J."/>
            <person name="Blanton J.M."/>
            <person name="Baranova O.V."/>
            <person name="Dewhirst F.E."/>
            <person name="Young S.K."/>
            <person name="Zeng Q."/>
            <person name="Gargeya S."/>
            <person name="Fitzgerald M."/>
            <person name="Haas B."/>
            <person name="Abouelleil A."/>
            <person name="Alvarado L."/>
            <person name="Arachchi H.M."/>
            <person name="Berlin A."/>
            <person name="Brown A."/>
            <person name="Chapman S.B."/>
            <person name="Chen Z."/>
            <person name="Dunbar C."/>
            <person name="Freedman E."/>
            <person name="Gearin G."/>
            <person name="Gellesch M."/>
            <person name="Goldberg J."/>
            <person name="Griggs A."/>
            <person name="Gujja S."/>
            <person name="Heiman D."/>
            <person name="Howarth C."/>
            <person name="Larson L."/>
            <person name="Lui A."/>
            <person name="MacDonald P.J.P."/>
            <person name="Montmayeur A."/>
            <person name="Murphy C."/>
            <person name="Neiman D."/>
            <person name="Pearson M."/>
            <person name="Priest M."/>
            <person name="Roberts A."/>
            <person name="Saif S."/>
            <person name="Shea T."/>
            <person name="Shenoy N."/>
            <person name="Sisk P."/>
            <person name="Stolte C."/>
            <person name="Sykes S."/>
            <person name="Wortman J."/>
            <person name="Nusbaum C."/>
            <person name="Birren B."/>
        </authorList>
    </citation>
    <scope>NUCLEOTIDE SEQUENCE [LARGE SCALE GENOMIC DNA]</scope>
    <source>
        <strain evidence="13 14">ATCC 51276</strain>
    </source>
</reference>
<dbReference type="STRING" id="679200.HMPREF9333_00990"/>
<comment type="function">
    <text evidence="7 10">Participates actively in the response to hyperosmotic and heat shock by preventing the aggregation of stress-denatured proteins, in association with DnaK and GrpE. It is the nucleotide exchange factor for DnaK and may function as a thermosensor. Unfolded proteins bind initially to DnaJ; upon interaction with the DnaJ-bound protein, DnaK hydrolyzes its bound ATP, resulting in the formation of a stable complex. GrpE releases ADP from DnaK; ATP binding to DnaK triggers the release of the substrate protein, thus completing the reaction cycle. Several rounds of ATP-dependent interactions between DnaJ, DnaK and GrpE are required for fully efficient folding.</text>
</comment>
<feature type="compositionally biased region" description="Basic and acidic residues" evidence="12">
    <location>
        <begin position="95"/>
        <end position="128"/>
    </location>
</feature>
<dbReference type="Proteomes" id="UP000003011">
    <property type="component" value="Unassembled WGS sequence"/>
</dbReference>
<dbReference type="GO" id="GO:0051082">
    <property type="term" value="F:unfolded protein binding"/>
    <property type="evidence" value="ECO:0007669"/>
    <property type="project" value="TreeGrafter"/>
</dbReference>
<evidence type="ECO:0000256" key="7">
    <source>
        <dbReference type="ARBA" id="ARBA00053401"/>
    </source>
</evidence>
<dbReference type="eggNOG" id="COG0576">
    <property type="taxonomic scope" value="Bacteria"/>
</dbReference>
<dbReference type="GO" id="GO:0042803">
    <property type="term" value="F:protein homodimerization activity"/>
    <property type="evidence" value="ECO:0007669"/>
    <property type="project" value="InterPro"/>
</dbReference>
<evidence type="ECO:0000256" key="5">
    <source>
        <dbReference type="ARBA" id="ARBA00023016"/>
    </source>
</evidence>
<keyword evidence="14" id="KW-1185">Reference proteome</keyword>
<dbReference type="PATRIC" id="fig|679200.3.peg.1042"/>
<dbReference type="Gene3D" id="3.90.20.20">
    <property type="match status" value="1"/>
</dbReference>
<protein>
    <recommendedName>
        <fullName evidence="8 10">Protein GrpE</fullName>
    </recommendedName>
    <alternativeName>
        <fullName evidence="9 10">HSP-70 cofactor</fullName>
    </alternativeName>
</protein>
<evidence type="ECO:0000256" key="3">
    <source>
        <dbReference type="ARBA" id="ARBA00011738"/>
    </source>
</evidence>
<dbReference type="SUPFAM" id="SSF58014">
    <property type="entry name" value="Coiled-coil domain of nucleotide exchange factor GrpE"/>
    <property type="match status" value="1"/>
</dbReference>
<comment type="similarity">
    <text evidence="2 10 11">Belongs to the GrpE family.</text>
</comment>
<accession>G5GHF0</accession>
<dbReference type="AlphaFoldDB" id="G5GHF0"/>
<dbReference type="HOGENOM" id="CLU_057217_5_0_9"/>
<feature type="compositionally biased region" description="Polar residues" evidence="12">
    <location>
        <begin position="66"/>
        <end position="77"/>
    </location>
</feature>
<organism evidence="13 14">
    <name type="scientific">Johnsonella ignava ATCC 51276</name>
    <dbReference type="NCBI Taxonomy" id="679200"/>
    <lineage>
        <taxon>Bacteria</taxon>
        <taxon>Bacillati</taxon>
        <taxon>Bacillota</taxon>
        <taxon>Clostridia</taxon>
        <taxon>Lachnospirales</taxon>
        <taxon>Lachnospiraceae</taxon>
        <taxon>Johnsonella</taxon>
    </lineage>
</organism>
<comment type="subcellular location">
    <subcellularLocation>
        <location evidence="1 10">Cytoplasm</location>
    </subcellularLocation>
</comment>
<dbReference type="InterPro" id="IPR000740">
    <property type="entry name" value="GrpE"/>
</dbReference>
<dbReference type="NCBIfam" id="NF010738">
    <property type="entry name" value="PRK14140.1"/>
    <property type="match status" value="1"/>
</dbReference>
<dbReference type="Gene3D" id="2.30.22.10">
    <property type="entry name" value="Head domain of nucleotide exchange factor GrpE"/>
    <property type="match status" value="1"/>
</dbReference>
<evidence type="ECO:0000313" key="14">
    <source>
        <dbReference type="Proteomes" id="UP000003011"/>
    </source>
</evidence>
<dbReference type="PANTHER" id="PTHR21237">
    <property type="entry name" value="GRPE PROTEIN"/>
    <property type="match status" value="1"/>
</dbReference>
<evidence type="ECO:0000256" key="11">
    <source>
        <dbReference type="RuleBase" id="RU004478"/>
    </source>
</evidence>
<dbReference type="GO" id="GO:0006457">
    <property type="term" value="P:protein folding"/>
    <property type="evidence" value="ECO:0007669"/>
    <property type="project" value="InterPro"/>
</dbReference>
<dbReference type="PRINTS" id="PR00773">
    <property type="entry name" value="GRPEPROTEIN"/>
</dbReference>
<dbReference type="PANTHER" id="PTHR21237:SF23">
    <property type="entry name" value="GRPE PROTEIN HOMOLOG, MITOCHONDRIAL"/>
    <property type="match status" value="1"/>
</dbReference>
<gene>
    <name evidence="10" type="primary">grpE</name>
    <name evidence="13" type="ORF">HMPREF9333_00990</name>
</gene>
<evidence type="ECO:0000256" key="10">
    <source>
        <dbReference type="HAMAP-Rule" id="MF_01151"/>
    </source>
</evidence>
<evidence type="ECO:0000256" key="8">
    <source>
        <dbReference type="ARBA" id="ARBA00072274"/>
    </source>
</evidence>
<keyword evidence="4 10" id="KW-0963">Cytoplasm</keyword>
<dbReference type="RefSeq" id="WP_005540338.1">
    <property type="nucleotide sequence ID" value="NZ_JH378831.1"/>
</dbReference>
<keyword evidence="6 10" id="KW-0143">Chaperone</keyword>
<dbReference type="OrthoDB" id="9812586at2"/>
<comment type="caution">
    <text evidence="13">The sequence shown here is derived from an EMBL/GenBank/DDBJ whole genome shotgun (WGS) entry which is preliminary data.</text>
</comment>
<dbReference type="SUPFAM" id="SSF51064">
    <property type="entry name" value="Head domain of nucleotide exchange factor GrpE"/>
    <property type="match status" value="1"/>
</dbReference>
<dbReference type="GO" id="GO:0051087">
    <property type="term" value="F:protein-folding chaperone binding"/>
    <property type="evidence" value="ECO:0007669"/>
    <property type="project" value="InterPro"/>
</dbReference>
<dbReference type="GO" id="GO:0005737">
    <property type="term" value="C:cytoplasm"/>
    <property type="evidence" value="ECO:0007669"/>
    <property type="project" value="UniProtKB-SubCell"/>
</dbReference>
<name>G5GHF0_9FIRM</name>
<dbReference type="CDD" id="cd00446">
    <property type="entry name" value="GrpE"/>
    <property type="match status" value="1"/>
</dbReference>
<dbReference type="FunFam" id="2.30.22.10:FF:000001">
    <property type="entry name" value="Protein GrpE"/>
    <property type="match status" value="1"/>
</dbReference>
<evidence type="ECO:0000256" key="2">
    <source>
        <dbReference type="ARBA" id="ARBA00009054"/>
    </source>
</evidence>